<gene>
    <name evidence="1" type="ORF">NC998_24660</name>
</gene>
<dbReference type="EMBL" id="JAMPKM010000024">
    <property type="protein sequence ID" value="MEP0820295.1"/>
    <property type="molecule type" value="Genomic_DNA"/>
</dbReference>
<keyword evidence="2" id="KW-1185">Reference proteome</keyword>
<dbReference type="Proteomes" id="UP001464891">
    <property type="component" value="Unassembled WGS sequence"/>
</dbReference>
<sequence length="179" mass="20145">MFYPESIFDAMEHYSAHCDSHRFSMLKTAIQKYAIPEWQKISGNSSSSPKQVPITAITQLVNLVTLGCRQTGCSSRTESKYRSYTKKFIEFCQEEGWLSTSSSSQAQHDLQCQDSSTTQEFLEVYKSLGKQHLNAGETRNYGSSEFYRFKAVGGQKRIYQVSSTGIKRSANYGLGTQPG</sequence>
<comment type="caution">
    <text evidence="1">The sequence shown here is derived from an EMBL/GenBank/DDBJ whole genome shotgun (WGS) entry which is preliminary data.</text>
</comment>
<name>A0ABV0JH04_9CYAN</name>
<protein>
    <recommendedName>
        <fullName evidence="3">Core-binding (CB) domain-containing protein</fullName>
    </recommendedName>
</protein>
<accession>A0ABV0JH04</accession>
<proteinExistence type="predicted"/>
<organism evidence="1 2">
    <name type="scientific">Trichocoleus desertorum GB2-A4</name>
    <dbReference type="NCBI Taxonomy" id="2933944"/>
    <lineage>
        <taxon>Bacteria</taxon>
        <taxon>Bacillati</taxon>
        <taxon>Cyanobacteriota</taxon>
        <taxon>Cyanophyceae</taxon>
        <taxon>Leptolyngbyales</taxon>
        <taxon>Trichocoleusaceae</taxon>
        <taxon>Trichocoleus</taxon>
    </lineage>
</organism>
<dbReference type="RefSeq" id="WP_190443401.1">
    <property type="nucleotide sequence ID" value="NZ_JAMPKM010000024.1"/>
</dbReference>
<feature type="non-terminal residue" evidence="1">
    <location>
        <position position="179"/>
    </location>
</feature>
<evidence type="ECO:0000313" key="1">
    <source>
        <dbReference type="EMBL" id="MEP0820295.1"/>
    </source>
</evidence>
<evidence type="ECO:0008006" key="3">
    <source>
        <dbReference type="Google" id="ProtNLM"/>
    </source>
</evidence>
<reference evidence="1 2" key="1">
    <citation type="submission" date="2022-04" db="EMBL/GenBank/DDBJ databases">
        <title>Positive selection, recombination, and allopatry shape intraspecific diversity of widespread and dominant cyanobacteria.</title>
        <authorList>
            <person name="Wei J."/>
            <person name="Shu W."/>
            <person name="Hu C."/>
        </authorList>
    </citation>
    <scope>NUCLEOTIDE SEQUENCE [LARGE SCALE GENOMIC DNA]</scope>
    <source>
        <strain evidence="1 2">GB2-A4</strain>
    </source>
</reference>
<evidence type="ECO:0000313" key="2">
    <source>
        <dbReference type="Proteomes" id="UP001464891"/>
    </source>
</evidence>